<dbReference type="Proteomes" id="UP000245207">
    <property type="component" value="Unassembled WGS sequence"/>
</dbReference>
<evidence type="ECO:0000256" key="1">
    <source>
        <dbReference type="ARBA" id="ARBA00004170"/>
    </source>
</evidence>
<keyword evidence="2" id="KW-0488">Methylation</keyword>
<keyword evidence="3" id="KW-0479">Metal-binding</keyword>
<keyword evidence="4" id="KW-0449">Lipoprotein</keyword>
<evidence type="ECO:0000256" key="3">
    <source>
        <dbReference type="ARBA" id="ARBA00022723"/>
    </source>
</evidence>
<accession>A0A2U1LSV0</accession>
<keyword evidence="10" id="KW-1185">Reference proteome</keyword>
<dbReference type="GO" id="GO:0046872">
    <property type="term" value="F:metal ion binding"/>
    <property type="evidence" value="ECO:0007669"/>
    <property type="project" value="UniProtKB-KW"/>
</dbReference>
<dbReference type="PANTHER" id="PTHR45811:SF13">
    <property type="entry name" value="OS04G0661100 PROTEIN"/>
    <property type="match status" value="1"/>
</dbReference>
<evidence type="ECO:0000256" key="6">
    <source>
        <dbReference type="ARBA" id="ARBA00024045"/>
    </source>
</evidence>
<keyword evidence="5" id="KW-0636">Prenylation</keyword>
<gene>
    <name evidence="9" type="ORF">CTI12_AA357080</name>
</gene>
<evidence type="ECO:0000256" key="5">
    <source>
        <dbReference type="ARBA" id="ARBA00023289"/>
    </source>
</evidence>
<feature type="domain" description="HMA" evidence="8">
    <location>
        <begin position="2"/>
        <end position="65"/>
    </location>
</feature>
<evidence type="ECO:0000256" key="4">
    <source>
        <dbReference type="ARBA" id="ARBA00023288"/>
    </source>
</evidence>
<feature type="region of interest" description="Disordered" evidence="7">
    <location>
        <begin position="67"/>
        <end position="111"/>
    </location>
</feature>
<dbReference type="SUPFAM" id="SSF55008">
    <property type="entry name" value="HMA, heavy metal-associated domain"/>
    <property type="match status" value="1"/>
</dbReference>
<dbReference type="CDD" id="cd00371">
    <property type="entry name" value="HMA"/>
    <property type="match status" value="1"/>
</dbReference>
<feature type="compositionally biased region" description="Basic and acidic residues" evidence="7">
    <location>
        <begin position="77"/>
        <end position="109"/>
    </location>
</feature>
<dbReference type="OrthoDB" id="689350at2759"/>
<protein>
    <submittedName>
        <fullName evidence="9">Heavy metal-associated domain, HMA</fullName>
    </submittedName>
</protein>
<comment type="caution">
    <text evidence="9">The sequence shown here is derived from an EMBL/GenBank/DDBJ whole genome shotgun (WGS) entry which is preliminary data.</text>
</comment>
<evidence type="ECO:0000259" key="8">
    <source>
        <dbReference type="PROSITE" id="PS50846"/>
    </source>
</evidence>
<dbReference type="InterPro" id="IPR006121">
    <property type="entry name" value="HMA_dom"/>
</dbReference>
<dbReference type="GO" id="GO:0016020">
    <property type="term" value="C:membrane"/>
    <property type="evidence" value="ECO:0007669"/>
    <property type="project" value="UniProtKB-SubCell"/>
</dbReference>
<organism evidence="9 10">
    <name type="scientific">Artemisia annua</name>
    <name type="common">Sweet wormwood</name>
    <dbReference type="NCBI Taxonomy" id="35608"/>
    <lineage>
        <taxon>Eukaryota</taxon>
        <taxon>Viridiplantae</taxon>
        <taxon>Streptophyta</taxon>
        <taxon>Embryophyta</taxon>
        <taxon>Tracheophyta</taxon>
        <taxon>Spermatophyta</taxon>
        <taxon>Magnoliopsida</taxon>
        <taxon>eudicotyledons</taxon>
        <taxon>Gunneridae</taxon>
        <taxon>Pentapetalae</taxon>
        <taxon>asterids</taxon>
        <taxon>campanulids</taxon>
        <taxon>Asterales</taxon>
        <taxon>Asteraceae</taxon>
        <taxon>Asteroideae</taxon>
        <taxon>Anthemideae</taxon>
        <taxon>Artemisiinae</taxon>
        <taxon>Artemisia</taxon>
    </lineage>
</organism>
<reference evidence="9 10" key="1">
    <citation type="journal article" date="2018" name="Mol. Plant">
        <title>The genome of Artemisia annua provides insight into the evolution of Asteraceae family and artemisinin biosynthesis.</title>
        <authorList>
            <person name="Shen Q."/>
            <person name="Zhang L."/>
            <person name="Liao Z."/>
            <person name="Wang S."/>
            <person name="Yan T."/>
            <person name="Shi P."/>
            <person name="Liu M."/>
            <person name="Fu X."/>
            <person name="Pan Q."/>
            <person name="Wang Y."/>
            <person name="Lv Z."/>
            <person name="Lu X."/>
            <person name="Zhang F."/>
            <person name="Jiang W."/>
            <person name="Ma Y."/>
            <person name="Chen M."/>
            <person name="Hao X."/>
            <person name="Li L."/>
            <person name="Tang Y."/>
            <person name="Lv G."/>
            <person name="Zhou Y."/>
            <person name="Sun X."/>
            <person name="Brodelius P.E."/>
            <person name="Rose J.K.C."/>
            <person name="Tang K."/>
        </authorList>
    </citation>
    <scope>NUCLEOTIDE SEQUENCE [LARGE SCALE GENOMIC DNA]</scope>
    <source>
        <strain evidence="10">cv. Huhao1</strain>
        <tissue evidence="9">Leaf</tissue>
    </source>
</reference>
<name>A0A2U1LSV0_ARTAN</name>
<comment type="similarity">
    <text evidence="6">Belongs to the HIPP family.</text>
</comment>
<dbReference type="EMBL" id="PKPP01007923">
    <property type="protein sequence ID" value="PWA52073.1"/>
    <property type="molecule type" value="Genomic_DNA"/>
</dbReference>
<sequence length="145" mass="16374">MVQRTVLKVQLSCDKCKKKILRSVSGLQGVDKIEIDGDKGTLTVTGNADPYEIILRTKKAGKFVEVVTIGPPPAPPKKPDEKKPEEKKPPEKKPEAKKPEEKKPEEKVPVHPYNNHMPYDCVICQQMAMVHMNRWEEPGSNCMIM</sequence>
<dbReference type="GO" id="GO:0009626">
    <property type="term" value="P:plant-type hypersensitive response"/>
    <property type="evidence" value="ECO:0007669"/>
    <property type="project" value="UniProtKB-KW"/>
</dbReference>
<comment type="subcellular location">
    <subcellularLocation>
        <location evidence="1">Membrane</location>
        <topology evidence="1">Peripheral membrane protein</topology>
    </subcellularLocation>
</comment>
<dbReference type="InterPro" id="IPR051863">
    <property type="entry name" value="HIPP"/>
</dbReference>
<dbReference type="Pfam" id="PF00403">
    <property type="entry name" value="HMA"/>
    <property type="match status" value="1"/>
</dbReference>
<dbReference type="AlphaFoldDB" id="A0A2U1LSV0"/>
<dbReference type="PROSITE" id="PS50846">
    <property type="entry name" value="HMA_2"/>
    <property type="match status" value="1"/>
</dbReference>
<proteinExistence type="inferred from homology"/>
<evidence type="ECO:0000256" key="2">
    <source>
        <dbReference type="ARBA" id="ARBA00022481"/>
    </source>
</evidence>
<dbReference type="Gene3D" id="3.30.70.100">
    <property type="match status" value="1"/>
</dbReference>
<evidence type="ECO:0000313" key="10">
    <source>
        <dbReference type="Proteomes" id="UP000245207"/>
    </source>
</evidence>
<evidence type="ECO:0000256" key="7">
    <source>
        <dbReference type="SAM" id="MobiDB-lite"/>
    </source>
</evidence>
<dbReference type="STRING" id="35608.A0A2U1LSV0"/>
<evidence type="ECO:0000313" key="9">
    <source>
        <dbReference type="EMBL" id="PWA52073.1"/>
    </source>
</evidence>
<dbReference type="PANTHER" id="PTHR45811">
    <property type="entry name" value="COPPER TRANSPORT PROTEIN FAMILY-RELATED"/>
    <property type="match status" value="1"/>
</dbReference>
<dbReference type="InterPro" id="IPR036163">
    <property type="entry name" value="HMA_dom_sf"/>
</dbReference>